<reference evidence="4 5" key="1">
    <citation type="submission" date="2016-02" db="EMBL/GenBank/DDBJ databases">
        <authorList>
            <person name="Wen L."/>
            <person name="He K."/>
            <person name="Yang H."/>
        </authorList>
    </citation>
    <scope>NUCLEOTIDE SEQUENCE [LARGE SCALE GENOMIC DNA]</scope>
    <source>
        <strain evidence="4 5">TSA40</strain>
    </source>
</reference>
<dbReference type="InterPro" id="IPR000182">
    <property type="entry name" value="GNAT_dom"/>
</dbReference>
<evidence type="ECO:0000313" key="4">
    <source>
        <dbReference type="EMBL" id="OWW18990.1"/>
    </source>
</evidence>
<comment type="caution">
    <text evidence="4">The sequence shown here is derived from an EMBL/GenBank/DDBJ whole genome shotgun (WGS) entry which is preliminary data.</text>
</comment>
<dbReference type="RefSeq" id="WP_170942020.1">
    <property type="nucleotide sequence ID" value="NZ_LSTO01000001.1"/>
</dbReference>
<gene>
    <name evidence="4" type="ORF">AYR66_05300</name>
</gene>
<dbReference type="PANTHER" id="PTHR43072:SF23">
    <property type="entry name" value="UPF0039 PROTEIN C11D3.02C"/>
    <property type="match status" value="1"/>
</dbReference>
<dbReference type="GO" id="GO:0016747">
    <property type="term" value="F:acyltransferase activity, transferring groups other than amino-acyl groups"/>
    <property type="evidence" value="ECO:0007669"/>
    <property type="project" value="InterPro"/>
</dbReference>
<dbReference type="PANTHER" id="PTHR43072">
    <property type="entry name" value="N-ACETYLTRANSFERASE"/>
    <property type="match status" value="1"/>
</dbReference>
<dbReference type="CDD" id="cd04301">
    <property type="entry name" value="NAT_SF"/>
    <property type="match status" value="1"/>
</dbReference>
<organism evidence="4 5">
    <name type="scientific">Noviherbaspirillum denitrificans</name>
    <dbReference type="NCBI Taxonomy" id="1968433"/>
    <lineage>
        <taxon>Bacteria</taxon>
        <taxon>Pseudomonadati</taxon>
        <taxon>Pseudomonadota</taxon>
        <taxon>Betaproteobacteria</taxon>
        <taxon>Burkholderiales</taxon>
        <taxon>Oxalobacteraceae</taxon>
        <taxon>Noviherbaspirillum</taxon>
    </lineage>
</organism>
<dbReference type="Proteomes" id="UP000197535">
    <property type="component" value="Unassembled WGS sequence"/>
</dbReference>
<evidence type="ECO:0000313" key="5">
    <source>
        <dbReference type="Proteomes" id="UP000197535"/>
    </source>
</evidence>
<dbReference type="InterPro" id="IPR016181">
    <property type="entry name" value="Acyl_CoA_acyltransferase"/>
</dbReference>
<proteinExistence type="predicted"/>
<dbReference type="Gene3D" id="3.40.630.30">
    <property type="match status" value="1"/>
</dbReference>
<sequence>MFSLLPLKLPQLFRTPSSREVHDTLRLKDGTAVILRAARIDDGELIQDLVRGLSEHSRYLRFFSPIHELTPRMVDRFTHNAGTEAMTLLAVIQQDGKEVAIAMAQYVADPYPVRCDFGVVVADDWRRSGLGRKLIESLICIARAAGFERIEGDVLVENVAIHRLMEAMGFRFGPHPDGATLSRVKKRLVAEEWKCTPLTALVMQ</sequence>
<feature type="domain" description="N-acetyltransferase" evidence="3">
    <location>
        <begin position="33"/>
        <end position="204"/>
    </location>
</feature>
<dbReference type="Pfam" id="PF00583">
    <property type="entry name" value="Acetyltransf_1"/>
    <property type="match status" value="1"/>
</dbReference>
<name>A0A254T8L1_9BURK</name>
<keyword evidence="2" id="KW-0012">Acyltransferase</keyword>
<dbReference type="PROSITE" id="PS51186">
    <property type="entry name" value="GNAT"/>
    <property type="match status" value="1"/>
</dbReference>
<dbReference type="SUPFAM" id="SSF55729">
    <property type="entry name" value="Acyl-CoA N-acyltransferases (Nat)"/>
    <property type="match status" value="1"/>
</dbReference>
<keyword evidence="1" id="KW-0808">Transferase</keyword>
<evidence type="ECO:0000259" key="3">
    <source>
        <dbReference type="PROSITE" id="PS51186"/>
    </source>
</evidence>
<evidence type="ECO:0000256" key="1">
    <source>
        <dbReference type="ARBA" id="ARBA00022679"/>
    </source>
</evidence>
<evidence type="ECO:0000256" key="2">
    <source>
        <dbReference type="ARBA" id="ARBA00023315"/>
    </source>
</evidence>
<protein>
    <recommendedName>
        <fullName evidence="3">N-acetyltransferase domain-containing protein</fullName>
    </recommendedName>
</protein>
<accession>A0A254T8L1</accession>
<dbReference type="EMBL" id="LSTO01000001">
    <property type="protein sequence ID" value="OWW18990.1"/>
    <property type="molecule type" value="Genomic_DNA"/>
</dbReference>
<keyword evidence="5" id="KW-1185">Reference proteome</keyword>
<dbReference type="AlphaFoldDB" id="A0A254T8L1"/>